<dbReference type="Proteomes" id="UP000037505">
    <property type="component" value="Unassembled WGS sequence"/>
</dbReference>
<protein>
    <submittedName>
        <fullName evidence="1">Uncharacterized protein</fullName>
    </submittedName>
</protein>
<dbReference type="AlphaFoldDB" id="A0A0L1ITT1"/>
<dbReference type="STRING" id="1509407.A0A0L1ITT1"/>
<accession>A0A0L1ITT1</accession>
<comment type="caution">
    <text evidence="1">The sequence shown here is derived from an EMBL/GenBank/DDBJ whole genome shotgun (WGS) entry which is preliminary data.</text>
</comment>
<reference evidence="1 2" key="1">
    <citation type="submission" date="2014-06" db="EMBL/GenBank/DDBJ databases">
        <title>The Genome of the Aflatoxigenic Filamentous Fungus Aspergillus nomius.</title>
        <authorList>
            <person name="Moore M.G."/>
            <person name="Shannon B.M."/>
            <person name="Brian M.M."/>
        </authorList>
    </citation>
    <scope>NUCLEOTIDE SEQUENCE [LARGE SCALE GENOMIC DNA]</scope>
    <source>
        <strain evidence="1 2">NRRL 13137</strain>
    </source>
</reference>
<proteinExistence type="predicted"/>
<dbReference type="OrthoDB" id="4369670at2759"/>
<name>A0A0L1ITT1_ASPN3</name>
<evidence type="ECO:0000313" key="2">
    <source>
        <dbReference type="Proteomes" id="UP000037505"/>
    </source>
</evidence>
<evidence type="ECO:0000313" key="1">
    <source>
        <dbReference type="EMBL" id="KNG82593.1"/>
    </source>
</evidence>
<dbReference type="GeneID" id="26811554"/>
<gene>
    <name evidence="1" type="ORF">ANOM_009750</name>
</gene>
<dbReference type="RefSeq" id="XP_015403516.1">
    <property type="nucleotide sequence ID" value="XM_015555006.1"/>
</dbReference>
<dbReference type="EMBL" id="JNOM01000331">
    <property type="protein sequence ID" value="KNG82593.1"/>
    <property type="molecule type" value="Genomic_DNA"/>
</dbReference>
<keyword evidence="2" id="KW-1185">Reference proteome</keyword>
<sequence length="682" mass="77120">MELLTKQRLNSIQQKQFYTPDPWPVNSGYLDFVSDTTDTAYLRFYVGQAEKTVFRIKMHIRNILLGAHNTLHYYVIWKGKGHRVANFLRLWVLNLPEGVDNAIKLVLNNILEMTMCCCFQSLPTNLLERWLENPVKSPYWGKGLNVITPLVQDSPDPDIRAWPEVRHKQIQEERSQSKSQNRRVPPLPGVSEYFRALEEAVQSSVGPHSMFNVESACSEKEYSLPDFEQYAEQLTKITGTCPNLLPPFGDLTARIGIILEHGYFTTTEDTPSVKSKLDLPWGLSHTGFDEKNCLIWPFRFQDNQEVANLNNVKSLTTEEANVLGQLNHQLIINSDLKVIIMSGESIHDLILTSHRADSKLVPTSLHLRGYSIQAYIEATGSNVERLYIKSPGLIGSFWADKWSASIQIEVLKSPASSPAVIASEFKPQDSSNALDEEHQLEASITDQHIEECMEQEEDIEPETLTQVALDNEGAYQVTLHPGDRGNPRKLGTRALDESLKRISRTSMGTQISLLAGRTYAGSRRQTQSVDEYTIYVHHLTLRIQTPLLDQIDTAAGFTVHVEIKPSGASHPNRWAINARTDDKAIQLGFRVRMKLKNGEYFEYYPKSSSDGAPMVANSFVDWMEGYLEEEIIQRPRRYGFVDVVVKAVPDSLRPFVGGAYTDDEGNIVPKKRKRAPTSVEQS</sequence>
<organism evidence="1 2">
    <name type="scientific">Aspergillus nomiae NRRL (strain ATCC 15546 / NRRL 13137 / CBS 260.88 / M93)</name>
    <dbReference type="NCBI Taxonomy" id="1509407"/>
    <lineage>
        <taxon>Eukaryota</taxon>
        <taxon>Fungi</taxon>
        <taxon>Dikarya</taxon>
        <taxon>Ascomycota</taxon>
        <taxon>Pezizomycotina</taxon>
        <taxon>Eurotiomycetes</taxon>
        <taxon>Eurotiomycetidae</taxon>
        <taxon>Eurotiales</taxon>
        <taxon>Aspergillaceae</taxon>
        <taxon>Aspergillus</taxon>
        <taxon>Aspergillus subgen. Circumdati</taxon>
    </lineage>
</organism>